<sequence>MIEVGPSDIYSTTLRPFSACLVSIQSGCDLVIKAIPLFIQHKRTILSHWLSSLFSQTFQSYTSRSAVNCMFGLPSTLFLLLPYT</sequence>
<reference evidence="1" key="2">
    <citation type="journal article" date="2015" name="Fish Shellfish Immunol.">
        <title>Early steps in the European eel (Anguilla anguilla)-Vibrio vulnificus interaction in the gills: Role of the RtxA13 toxin.</title>
        <authorList>
            <person name="Callol A."/>
            <person name="Pajuelo D."/>
            <person name="Ebbesson L."/>
            <person name="Teles M."/>
            <person name="MacKenzie S."/>
            <person name="Amaro C."/>
        </authorList>
    </citation>
    <scope>NUCLEOTIDE SEQUENCE</scope>
</reference>
<dbReference type="EMBL" id="GBXM01007263">
    <property type="protein sequence ID" value="JAI01315.1"/>
    <property type="molecule type" value="Transcribed_RNA"/>
</dbReference>
<accession>A0A0E9XFB8</accession>
<name>A0A0E9XFB8_ANGAN</name>
<proteinExistence type="predicted"/>
<reference evidence="1" key="1">
    <citation type="submission" date="2014-11" db="EMBL/GenBank/DDBJ databases">
        <authorList>
            <person name="Amaro Gonzalez C."/>
        </authorList>
    </citation>
    <scope>NUCLEOTIDE SEQUENCE</scope>
</reference>
<dbReference type="AlphaFoldDB" id="A0A0E9XFB8"/>
<protein>
    <submittedName>
        <fullName evidence="1">Uncharacterized protein</fullName>
    </submittedName>
</protein>
<organism evidence="1">
    <name type="scientific">Anguilla anguilla</name>
    <name type="common">European freshwater eel</name>
    <name type="synonym">Muraena anguilla</name>
    <dbReference type="NCBI Taxonomy" id="7936"/>
    <lineage>
        <taxon>Eukaryota</taxon>
        <taxon>Metazoa</taxon>
        <taxon>Chordata</taxon>
        <taxon>Craniata</taxon>
        <taxon>Vertebrata</taxon>
        <taxon>Euteleostomi</taxon>
        <taxon>Actinopterygii</taxon>
        <taxon>Neopterygii</taxon>
        <taxon>Teleostei</taxon>
        <taxon>Anguilliformes</taxon>
        <taxon>Anguillidae</taxon>
        <taxon>Anguilla</taxon>
    </lineage>
</organism>
<evidence type="ECO:0000313" key="1">
    <source>
        <dbReference type="EMBL" id="JAI01315.1"/>
    </source>
</evidence>